<dbReference type="Gene3D" id="3.40.50.2300">
    <property type="match status" value="1"/>
</dbReference>
<keyword evidence="6" id="KW-0597">Phosphoprotein</keyword>
<dbReference type="RefSeq" id="WP_191740185.1">
    <property type="nucleotide sequence ID" value="NZ_JACSQB010000064.1"/>
</dbReference>
<dbReference type="InterPro" id="IPR039420">
    <property type="entry name" value="WalR-like"/>
</dbReference>
<comment type="caution">
    <text evidence="10">The sequence shown here is derived from an EMBL/GenBank/DDBJ whole genome shotgun (WGS) entry which is preliminary data.</text>
</comment>
<gene>
    <name evidence="10" type="ORF">H9637_09235</name>
</gene>
<feature type="modified residue" description="4-aspartylphosphate" evidence="6">
    <location>
        <position position="53"/>
    </location>
</feature>
<dbReference type="PROSITE" id="PS50110">
    <property type="entry name" value="RESPONSE_REGULATORY"/>
    <property type="match status" value="1"/>
</dbReference>
<dbReference type="SUPFAM" id="SSF52172">
    <property type="entry name" value="CheY-like"/>
    <property type="match status" value="1"/>
</dbReference>
<evidence type="ECO:0000256" key="6">
    <source>
        <dbReference type="PROSITE-ProRule" id="PRU00169"/>
    </source>
</evidence>
<keyword evidence="4" id="KW-0804">Transcription</keyword>
<evidence type="ECO:0000256" key="7">
    <source>
        <dbReference type="PROSITE-ProRule" id="PRU01091"/>
    </source>
</evidence>
<dbReference type="Pfam" id="PF00486">
    <property type="entry name" value="Trans_reg_C"/>
    <property type="match status" value="1"/>
</dbReference>
<feature type="DNA-binding region" description="OmpR/PhoB-type" evidence="7">
    <location>
        <begin position="131"/>
        <end position="230"/>
    </location>
</feature>
<dbReference type="EMBL" id="JACSQB010000064">
    <property type="protein sequence ID" value="MBD8047214.1"/>
    <property type="molecule type" value="Genomic_DNA"/>
</dbReference>
<dbReference type="CDD" id="cd17574">
    <property type="entry name" value="REC_OmpR"/>
    <property type="match status" value="1"/>
</dbReference>
<keyword evidence="2" id="KW-0805">Transcription regulation</keyword>
<comment type="function">
    <text evidence="5">May play the central regulatory role in sporulation. It may be an element of the effector pathway responsible for the activation of sporulation genes in response to nutritional stress. Spo0A may act in concert with spo0H (a sigma factor) to control the expression of some genes that are critical to the sporulation process.</text>
</comment>
<reference evidence="10 11" key="1">
    <citation type="submission" date="2020-08" db="EMBL/GenBank/DDBJ databases">
        <title>A Genomic Blueprint of the Chicken Gut Microbiome.</title>
        <authorList>
            <person name="Gilroy R."/>
            <person name="Ravi A."/>
            <person name="Getino M."/>
            <person name="Pursley I."/>
            <person name="Horton D.L."/>
            <person name="Alikhan N.-F."/>
            <person name="Baker D."/>
            <person name="Gharbi K."/>
            <person name="Hall N."/>
            <person name="Watson M."/>
            <person name="Adriaenssens E.M."/>
            <person name="Foster-Nyarko E."/>
            <person name="Jarju S."/>
            <person name="Secka A."/>
            <person name="Antonio M."/>
            <person name="Oren A."/>
            <person name="Chaudhuri R."/>
            <person name="La Ragione R.M."/>
            <person name="Hildebrand F."/>
            <person name="Pallen M.J."/>
        </authorList>
    </citation>
    <scope>NUCLEOTIDE SEQUENCE [LARGE SCALE GENOMIC DNA]</scope>
    <source>
        <strain evidence="10 11">N37</strain>
    </source>
</reference>
<evidence type="ECO:0000259" key="8">
    <source>
        <dbReference type="PROSITE" id="PS50110"/>
    </source>
</evidence>
<evidence type="ECO:0000256" key="2">
    <source>
        <dbReference type="ARBA" id="ARBA00023015"/>
    </source>
</evidence>
<dbReference type="PANTHER" id="PTHR48111:SF2">
    <property type="entry name" value="RESPONSE REGULATOR SAER"/>
    <property type="match status" value="1"/>
</dbReference>
<dbReference type="CDD" id="cd00383">
    <property type="entry name" value="trans_reg_C"/>
    <property type="match status" value="1"/>
</dbReference>
<evidence type="ECO:0000256" key="5">
    <source>
        <dbReference type="ARBA" id="ARBA00024867"/>
    </source>
</evidence>
<feature type="domain" description="Response regulatory" evidence="8">
    <location>
        <begin position="4"/>
        <end position="117"/>
    </location>
</feature>
<keyword evidence="3 7" id="KW-0238">DNA-binding</keyword>
<dbReference type="InterPro" id="IPR011006">
    <property type="entry name" value="CheY-like_superfamily"/>
</dbReference>
<dbReference type="InterPro" id="IPR016032">
    <property type="entry name" value="Sig_transdc_resp-reg_C-effctor"/>
</dbReference>
<name>A0ABR8YTL6_9CLOT</name>
<dbReference type="Gene3D" id="6.10.250.690">
    <property type="match status" value="1"/>
</dbReference>
<sequence>MAYKILIADDDEDILEILELYLEKDGFEVVKAINGQKALEIIEKGKMDMAIIDVMMPIIDGFKLIKKIREEHNLPVIILSAKNQDTDKILGLGLGADDYIVKPFNPLEVVARVEAQLRRFYNLNSDNKTVQKIIKIGEIELDTFSNTLKKRDNEVMLTSVEYKIIKLLMENGGRVFTKKEIFETVWEDYFMGDDNTIMVHISNLREKIEDDSRKPIYLKTVRGLGYKFEKKVISNEE</sequence>
<keyword evidence="11" id="KW-1185">Reference proteome</keyword>
<evidence type="ECO:0000256" key="3">
    <source>
        <dbReference type="ARBA" id="ARBA00023125"/>
    </source>
</evidence>
<evidence type="ECO:0000259" key="9">
    <source>
        <dbReference type="PROSITE" id="PS51755"/>
    </source>
</evidence>
<evidence type="ECO:0000313" key="11">
    <source>
        <dbReference type="Proteomes" id="UP000627166"/>
    </source>
</evidence>
<accession>A0ABR8YTL6</accession>
<dbReference type="InterPro" id="IPR036388">
    <property type="entry name" value="WH-like_DNA-bd_sf"/>
</dbReference>
<dbReference type="Gene3D" id="1.10.10.10">
    <property type="entry name" value="Winged helix-like DNA-binding domain superfamily/Winged helix DNA-binding domain"/>
    <property type="match status" value="1"/>
</dbReference>
<feature type="domain" description="OmpR/PhoB-type" evidence="9">
    <location>
        <begin position="131"/>
        <end position="230"/>
    </location>
</feature>
<evidence type="ECO:0000256" key="4">
    <source>
        <dbReference type="ARBA" id="ARBA00023163"/>
    </source>
</evidence>
<evidence type="ECO:0000256" key="1">
    <source>
        <dbReference type="ARBA" id="ARBA00018672"/>
    </source>
</evidence>
<dbReference type="SUPFAM" id="SSF46894">
    <property type="entry name" value="C-terminal effector domain of the bipartite response regulators"/>
    <property type="match status" value="1"/>
</dbReference>
<proteinExistence type="predicted"/>
<dbReference type="SMART" id="SM00862">
    <property type="entry name" value="Trans_reg_C"/>
    <property type="match status" value="1"/>
</dbReference>
<dbReference type="Pfam" id="PF00072">
    <property type="entry name" value="Response_reg"/>
    <property type="match status" value="1"/>
</dbReference>
<dbReference type="PANTHER" id="PTHR48111">
    <property type="entry name" value="REGULATOR OF RPOS"/>
    <property type="match status" value="1"/>
</dbReference>
<dbReference type="InterPro" id="IPR001867">
    <property type="entry name" value="OmpR/PhoB-type_DNA-bd"/>
</dbReference>
<dbReference type="PROSITE" id="PS51755">
    <property type="entry name" value="OMPR_PHOB"/>
    <property type="match status" value="1"/>
</dbReference>
<organism evidence="10 11">
    <name type="scientific">Clostridium faecium</name>
    <dbReference type="NCBI Taxonomy" id="2762223"/>
    <lineage>
        <taxon>Bacteria</taxon>
        <taxon>Bacillati</taxon>
        <taxon>Bacillota</taxon>
        <taxon>Clostridia</taxon>
        <taxon>Eubacteriales</taxon>
        <taxon>Clostridiaceae</taxon>
        <taxon>Clostridium</taxon>
    </lineage>
</organism>
<dbReference type="Proteomes" id="UP000627166">
    <property type="component" value="Unassembled WGS sequence"/>
</dbReference>
<dbReference type="SMART" id="SM00448">
    <property type="entry name" value="REC"/>
    <property type="match status" value="1"/>
</dbReference>
<dbReference type="InterPro" id="IPR001789">
    <property type="entry name" value="Sig_transdc_resp-reg_receiver"/>
</dbReference>
<protein>
    <recommendedName>
        <fullName evidence="1">Stage 0 sporulation protein A homolog</fullName>
    </recommendedName>
</protein>
<evidence type="ECO:0000313" key="10">
    <source>
        <dbReference type="EMBL" id="MBD8047214.1"/>
    </source>
</evidence>